<dbReference type="SUPFAM" id="SSF52540">
    <property type="entry name" value="P-loop containing nucleoside triphosphate hydrolases"/>
    <property type="match status" value="1"/>
</dbReference>
<gene>
    <name evidence="4" type="ORF">N9R04_10010</name>
</gene>
<organism evidence="4 5">
    <name type="scientific">Staphylococcus marylandisciuri</name>
    <dbReference type="NCBI Taxonomy" id="2981529"/>
    <lineage>
        <taxon>Bacteria</taxon>
        <taxon>Bacillati</taxon>
        <taxon>Bacillota</taxon>
        <taxon>Bacilli</taxon>
        <taxon>Bacillales</taxon>
        <taxon>Staphylococcaceae</taxon>
        <taxon>Staphylococcus</taxon>
    </lineage>
</organism>
<dbReference type="GO" id="GO:0005524">
    <property type="term" value="F:ATP binding"/>
    <property type="evidence" value="ECO:0007669"/>
    <property type="project" value="UniProtKB-KW"/>
</dbReference>
<evidence type="ECO:0000313" key="5">
    <source>
        <dbReference type="Proteomes" id="UP001209553"/>
    </source>
</evidence>
<evidence type="ECO:0000259" key="3">
    <source>
        <dbReference type="PROSITE" id="PS50893"/>
    </source>
</evidence>
<dbReference type="RefSeq" id="WP_262856714.1">
    <property type="nucleotide sequence ID" value="NZ_JAOPKZ010000018.1"/>
</dbReference>
<dbReference type="InterPro" id="IPR017871">
    <property type="entry name" value="ABC_transporter-like_CS"/>
</dbReference>
<evidence type="ECO:0000256" key="2">
    <source>
        <dbReference type="ARBA" id="ARBA00022840"/>
    </source>
</evidence>
<proteinExistence type="predicted"/>
<dbReference type="InterPro" id="IPR027417">
    <property type="entry name" value="P-loop_NTPase"/>
</dbReference>
<reference evidence="4 5" key="1">
    <citation type="journal article" date="2023" name="Int. J. Syst. Evol. Microbiol.">
        <title>Streptococcus sciuri sp. nov., Staphylococcus marylandisciuri sp. nov. and Staphylococcus americanisciuri sp. nov., isolated from faeces of eastern grey squirrel (Sciurus carolinensis).</title>
        <authorList>
            <person name="Volokhov D.V."/>
            <person name="Zagorodnyaya T.A."/>
            <person name="Furtak V.A."/>
            <person name="Nattanmai G."/>
            <person name="Randall L."/>
            <person name="Jose S."/>
            <person name="Gao Y."/>
            <person name="Eisenberg T."/>
            <person name="Delmonte P."/>
            <person name="Blom J."/>
            <person name="Mitchell K.K."/>
        </authorList>
    </citation>
    <scope>NUCLEOTIDE SEQUENCE [LARGE SCALE GENOMIC DNA]</scope>
    <source>
        <strain evidence="4 5">SQ8-PEA</strain>
    </source>
</reference>
<evidence type="ECO:0000313" key="4">
    <source>
        <dbReference type="EMBL" id="MCU5747008.1"/>
    </source>
</evidence>
<comment type="caution">
    <text evidence="4">The sequence shown here is derived from an EMBL/GenBank/DDBJ whole genome shotgun (WGS) entry which is preliminary data.</text>
</comment>
<dbReference type="Gene3D" id="3.40.50.300">
    <property type="entry name" value="P-loop containing nucleotide triphosphate hydrolases"/>
    <property type="match status" value="1"/>
</dbReference>
<dbReference type="Pfam" id="PF00005">
    <property type="entry name" value="ABC_tran"/>
    <property type="match status" value="1"/>
</dbReference>
<dbReference type="InterPro" id="IPR003439">
    <property type="entry name" value="ABC_transporter-like_ATP-bd"/>
</dbReference>
<evidence type="ECO:0000256" key="1">
    <source>
        <dbReference type="ARBA" id="ARBA00022741"/>
    </source>
</evidence>
<feature type="domain" description="ABC transporter" evidence="3">
    <location>
        <begin position="2"/>
        <end position="206"/>
    </location>
</feature>
<protein>
    <submittedName>
        <fullName evidence="4">ABC transporter ATP-binding protein</fullName>
    </submittedName>
</protein>
<dbReference type="PANTHER" id="PTHR42798">
    <property type="entry name" value="LIPOPROTEIN-RELEASING SYSTEM ATP-BINDING PROTEIN LOLD"/>
    <property type="match status" value="1"/>
</dbReference>
<dbReference type="PROSITE" id="PS00211">
    <property type="entry name" value="ABC_TRANSPORTER_1"/>
    <property type="match status" value="1"/>
</dbReference>
<accession>A0ABT2QSS6</accession>
<dbReference type="InterPro" id="IPR003593">
    <property type="entry name" value="AAA+_ATPase"/>
</dbReference>
<keyword evidence="5" id="KW-1185">Reference proteome</keyword>
<dbReference type="SMART" id="SM00382">
    <property type="entry name" value="AAA"/>
    <property type="match status" value="1"/>
</dbReference>
<keyword evidence="2 4" id="KW-0067">ATP-binding</keyword>
<name>A0ABT2QSS6_9STAP</name>
<keyword evidence="1" id="KW-0547">Nucleotide-binding</keyword>
<dbReference type="PROSITE" id="PS50893">
    <property type="entry name" value="ABC_TRANSPORTER_2"/>
    <property type="match status" value="1"/>
</dbReference>
<sequence>MIQLKNVSKSFKDIYILKNINLTIKEKAFVVIKGKSGQGKSTLLNILGLLEAPTEGQIIYKNQSIASKSQIRKFKKEDIAYIYQNYGLLENKTVLANLMLPLNISKKDMPKIIEIIQSVGLPKEILKRKVYTCSGGEQQRIAIARAILKNPTVIFADEPTGNLDKKNAHDVINIFQYLNRQGVTIIMATHSQNFFDIGTELIDLDVQNA</sequence>
<dbReference type="EMBL" id="JAOPKZ010000018">
    <property type="protein sequence ID" value="MCU5747008.1"/>
    <property type="molecule type" value="Genomic_DNA"/>
</dbReference>
<dbReference type="Proteomes" id="UP001209553">
    <property type="component" value="Unassembled WGS sequence"/>
</dbReference>
<dbReference type="PANTHER" id="PTHR42798:SF4">
    <property type="entry name" value="ABC TRANSPORTER DOMAIN-CONTAINING PROTEIN"/>
    <property type="match status" value="1"/>
</dbReference>